<evidence type="ECO:0000313" key="6">
    <source>
        <dbReference type="WBParaSite" id="GPLIN_000399900"/>
    </source>
</evidence>
<dbReference type="PANTHER" id="PTHR24637:SF377">
    <property type="entry name" value="COLLAGEN TYPE IX ALPHA 1 CHAIN"/>
    <property type="match status" value="1"/>
</dbReference>
<feature type="transmembrane region" description="Helical" evidence="3">
    <location>
        <begin position="17"/>
        <end position="43"/>
    </location>
</feature>
<proteinExistence type="predicted"/>
<sequence length="379" mass="39627">MDSEKTQQHEADSLRRLAFFGVALSTVSTLICVLSVPMVYNYVQHVNSQLMAEVDFCKMRSGNIWREVTRTQGMHSEKHHRIVRQTNACCGCGQSPRGPPGPPGTPGNPGADGNPGGAGQPGAPAQAPPRPTQTGTACQTCAPAENGQPGHQGPPGPPGPAGEPGAPGQVRAGPVKASPEGLANRANLDIQEGKAFPEMSGLRAHPDIPAVWALLDSLVDREDTDNATIVHLRELRRATDRLLISPKMLLSLFQTFILLFPFASATLSGYESHGDAAPAAEPSASACGNLDETSGAKANGHNPFCVYPALIGPHPSPGKRPGATNPTEFSGSSFDDEHGAGEPPAGGFQGTFEAGVGPFKPGGRKRRMALEPIYAGDFM</sequence>
<reference evidence="6" key="2">
    <citation type="submission" date="2016-06" db="UniProtKB">
        <authorList>
            <consortium name="WormBaseParasite"/>
        </authorList>
    </citation>
    <scope>IDENTIFICATION</scope>
</reference>
<evidence type="ECO:0000256" key="1">
    <source>
        <dbReference type="ARBA" id="ARBA00022737"/>
    </source>
</evidence>
<keyword evidence="3" id="KW-1133">Transmembrane helix</keyword>
<feature type="compositionally biased region" description="Polar residues" evidence="2">
    <location>
        <begin position="324"/>
        <end position="333"/>
    </location>
</feature>
<keyword evidence="1" id="KW-0677">Repeat</keyword>
<feature type="domain" description="Nematode cuticle collagen N-terminal" evidence="4">
    <location>
        <begin position="16"/>
        <end position="68"/>
    </location>
</feature>
<dbReference type="GO" id="GO:0042302">
    <property type="term" value="F:structural constituent of cuticle"/>
    <property type="evidence" value="ECO:0007669"/>
    <property type="project" value="InterPro"/>
</dbReference>
<dbReference type="WBParaSite" id="GPLIN_000399900">
    <property type="protein sequence ID" value="GPLIN_000399900"/>
    <property type="gene ID" value="GPLIN_000399900"/>
</dbReference>
<protein>
    <submittedName>
        <fullName evidence="6">Col_cuticle_N domain-containing protein</fullName>
    </submittedName>
</protein>
<dbReference type="AlphaFoldDB" id="A0A183BTR3"/>
<accession>A0A183BTR3</accession>
<dbReference type="Proteomes" id="UP000050741">
    <property type="component" value="Unassembled WGS sequence"/>
</dbReference>
<dbReference type="PANTHER" id="PTHR24637">
    <property type="entry name" value="COLLAGEN"/>
    <property type="match status" value="1"/>
</dbReference>
<dbReference type="Pfam" id="PF01484">
    <property type="entry name" value="Col_cuticle_N"/>
    <property type="match status" value="1"/>
</dbReference>
<feature type="compositionally biased region" description="Pro residues" evidence="2">
    <location>
        <begin position="97"/>
        <end position="106"/>
    </location>
</feature>
<feature type="compositionally biased region" description="Pro residues" evidence="2">
    <location>
        <begin position="152"/>
        <end position="161"/>
    </location>
</feature>
<evidence type="ECO:0000313" key="5">
    <source>
        <dbReference type="Proteomes" id="UP000050741"/>
    </source>
</evidence>
<evidence type="ECO:0000259" key="4">
    <source>
        <dbReference type="SMART" id="SM01088"/>
    </source>
</evidence>
<feature type="region of interest" description="Disordered" evidence="2">
    <location>
        <begin position="315"/>
        <end position="364"/>
    </location>
</feature>
<keyword evidence="5" id="KW-1185">Reference proteome</keyword>
<dbReference type="SMART" id="SM01088">
    <property type="entry name" value="Col_cuticle_N"/>
    <property type="match status" value="1"/>
</dbReference>
<reference evidence="5" key="1">
    <citation type="submission" date="2014-05" db="EMBL/GenBank/DDBJ databases">
        <title>The genome and life-stage specific transcriptomes of Globodera pallida elucidate key aspects of plant parasitism by a cyst nematode.</title>
        <authorList>
            <person name="Cotton J.A."/>
            <person name="Lilley C.J."/>
            <person name="Jones L.M."/>
            <person name="Kikuchi T."/>
            <person name="Reid A.J."/>
            <person name="Thorpe P."/>
            <person name="Tsai I.J."/>
            <person name="Beasley H."/>
            <person name="Blok V."/>
            <person name="Cock P.J.A."/>
            <person name="Van den Akker S.E."/>
            <person name="Holroyd N."/>
            <person name="Hunt M."/>
            <person name="Mantelin S."/>
            <person name="Naghra H."/>
            <person name="Pain A."/>
            <person name="Palomares-Rius J.E."/>
            <person name="Zarowiecki M."/>
            <person name="Berriman M."/>
            <person name="Jones J.T."/>
            <person name="Urwin P.E."/>
        </authorList>
    </citation>
    <scope>NUCLEOTIDE SEQUENCE [LARGE SCALE GENOMIC DNA]</scope>
    <source>
        <strain evidence="5">Lindley</strain>
    </source>
</reference>
<evidence type="ECO:0000256" key="2">
    <source>
        <dbReference type="SAM" id="MobiDB-lite"/>
    </source>
</evidence>
<feature type="region of interest" description="Disordered" evidence="2">
    <location>
        <begin position="93"/>
        <end position="180"/>
    </location>
</feature>
<evidence type="ECO:0000256" key="3">
    <source>
        <dbReference type="SAM" id="Phobius"/>
    </source>
</evidence>
<organism evidence="5 6">
    <name type="scientific">Globodera pallida</name>
    <name type="common">Potato cyst nematode worm</name>
    <name type="synonym">Heterodera pallida</name>
    <dbReference type="NCBI Taxonomy" id="36090"/>
    <lineage>
        <taxon>Eukaryota</taxon>
        <taxon>Metazoa</taxon>
        <taxon>Ecdysozoa</taxon>
        <taxon>Nematoda</taxon>
        <taxon>Chromadorea</taxon>
        <taxon>Rhabditida</taxon>
        <taxon>Tylenchina</taxon>
        <taxon>Tylenchomorpha</taxon>
        <taxon>Tylenchoidea</taxon>
        <taxon>Heteroderidae</taxon>
        <taxon>Heteroderinae</taxon>
        <taxon>Globodera</taxon>
    </lineage>
</organism>
<dbReference type="InterPro" id="IPR002486">
    <property type="entry name" value="Col_cuticle_N"/>
</dbReference>
<name>A0A183BTR3_GLOPA</name>
<keyword evidence="3" id="KW-0812">Transmembrane</keyword>
<keyword evidence="3" id="KW-0472">Membrane</keyword>